<dbReference type="InterPro" id="IPR000192">
    <property type="entry name" value="Aminotrans_V_dom"/>
</dbReference>
<evidence type="ECO:0000256" key="2">
    <source>
        <dbReference type="ARBA" id="ARBA00006490"/>
    </source>
</evidence>
<evidence type="ECO:0000256" key="6">
    <source>
        <dbReference type="ARBA" id="ARBA00022898"/>
    </source>
</evidence>
<gene>
    <name evidence="12" type="ORF">GJV76_06760</name>
</gene>
<comment type="similarity">
    <text evidence="2">Belongs to the class-V pyridoxal-phosphate-dependent aminotransferase family. NifS/IscS subfamily.</text>
</comment>
<dbReference type="PANTHER" id="PTHR11601">
    <property type="entry name" value="CYSTEINE DESULFURYLASE FAMILY MEMBER"/>
    <property type="match status" value="1"/>
</dbReference>
<evidence type="ECO:0000256" key="3">
    <source>
        <dbReference type="ARBA" id="ARBA00012239"/>
    </source>
</evidence>
<dbReference type="AlphaFoldDB" id="A0A6I3LHX4"/>
<dbReference type="InterPro" id="IPR016454">
    <property type="entry name" value="Cysteine_dSase"/>
</dbReference>
<keyword evidence="7" id="KW-0408">Iron</keyword>
<evidence type="ECO:0000313" key="13">
    <source>
        <dbReference type="Proteomes" id="UP000438760"/>
    </source>
</evidence>
<dbReference type="RefSeq" id="WP_155091882.1">
    <property type="nucleotide sequence ID" value="NZ_WMJX01000010.1"/>
</dbReference>
<accession>A0A6I3LHX4</accession>
<dbReference type="EC" id="2.8.1.7" evidence="3"/>
<dbReference type="GO" id="GO:0046872">
    <property type="term" value="F:metal ion binding"/>
    <property type="evidence" value="ECO:0007669"/>
    <property type="project" value="UniProtKB-KW"/>
</dbReference>
<name>A0A6I3LHX4_9FLAO</name>
<keyword evidence="13" id="KW-1185">Reference proteome</keyword>
<comment type="cofactor">
    <cofactor evidence="1 10">
        <name>pyridoxal 5'-phosphate</name>
        <dbReference type="ChEBI" id="CHEBI:597326"/>
    </cofactor>
</comment>
<dbReference type="Proteomes" id="UP000438760">
    <property type="component" value="Unassembled WGS sequence"/>
</dbReference>
<keyword evidence="6" id="KW-0663">Pyridoxal phosphate</keyword>
<dbReference type="SUPFAM" id="SSF53383">
    <property type="entry name" value="PLP-dependent transferases"/>
    <property type="match status" value="1"/>
</dbReference>
<dbReference type="GO" id="GO:0051536">
    <property type="term" value="F:iron-sulfur cluster binding"/>
    <property type="evidence" value="ECO:0007669"/>
    <property type="project" value="UniProtKB-KW"/>
</dbReference>
<evidence type="ECO:0000256" key="10">
    <source>
        <dbReference type="RuleBase" id="RU004504"/>
    </source>
</evidence>
<protein>
    <recommendedName>
        <fullName evidence="3">cysteine desulfurase</fullName>
        <ecNumber evidence="3">2.8.1.7</ecNumber>
    </recommendedName>
</protein>
<dbReference type="InterPro" id="IPR015422">
    <property type="entry name" value="PyrdxlP-dep_Trfase_small"/>
</dbReference>
<keyword evidence="8" id="KW-0411">Iron-sulfur</keyword>
<dbReference type="Gene3D" id="3.90.1150.10">
    <property type="entry name" value="Aspartate Aminotransferase, domain 1"/>
    <property type="match status" value="1"/>
</dbReference>
<comment type="catalytic activity">
    <reaction evidence="9">
        <text>(sulfur carrier)-H + L-cysteine = (sulfur carrier)-SH + L-alanine</text>
        <dbReference type="Rhea" id="RHEA:43892"/>
        <dbReference type="Rhea" id="RHEA-COMP:14737"/>
        <dbReference type="Rhea" id="RHEA-COMP:14739"/>
        <dbReference type="ChEBI" id="CHEBI:29917"/>
        <dbReference type="ChEBI" id="CHEBI:35235"/>
        <dbReference type="ChEBI" id="CHEBI:57972"/>
        <dbReference type="ChEBI" id="CHEBI:64428"/>
        <dbReference type="EC" id="2.8.1.7"/>
    </reaction>
</comment>
<dbReference type="InterPro" id="IPR015424">
    <property type="entry name" value="PyrdxlP-dep_Trfase"/>
</dbReference>
<dbReference type="OrthoDB" id="9808002at2"/>
<evidence type="ECO:0000256" key="1">
    <source>
        <dbReference type="ARBA" id="ARBA00001933"/>
    </source>
</evidence>
<keyword evidence="5" id="KW-0479">Metal-binding</keyword>
<dbReference type="InterPro" id="IPR015421">
    <property type="entry name" value="PyrdxlP-dep_Trfase_major"/>
</dbReference>
<comment type="caution">
    <text evidence="12">The sequence shown here is derived from an EMBL/GenBank/DDBJ whole genome shotgun (WGS) entry which is preliminary data.</text>
</comment>
<dbReference type="EMBL" id="WMJX01000010">
    <property type="protein sequence ID" value="MTG97843.1"/>
    <property type="molecule type" value="Genomic_DNA"/>
</dbReference>
<dbReference type="InterPro" id="IPR020578">
    <property type="entry name" value="Aminotrans_V_PyrdxlP_BS"/>
</dbReference>
<organism evidence="12 13">
    <name type="scientific">Myroides albus</name>
    <dbReference type="NCBI Taxonomy" id="2562892"/>
    <lineage>
        <taxon>Bacteria</taxon>
        <taxon>Pseudomonadati</taxon>
        <taxon>Bacteroidota</taxon>
        <taxon>Flavobacteriia</taxon>
        <taxon>Flavobacteriales</taxon>
        <taxon>Flavobacteriaceae</taxon>
        <taxon>Myroides</taxon>
    </lineage>
</organism>
<evidence type="ECO:0000256" key="9">
    <source>
        <dbReference type="ARBA" id="ARBA00050776"/>
    </source>
</evidence>
<dbReference type="PIRSF" id="PIRSF005572">
    <property type="entry name" value="NifS"/>
    <property type="match status" value="1"/>
</dbReference>
<reference evidence="12 13" key="1">
    <citation type="submission" date="2019-11" db="EMBL/GenBank/DDBJ databases">
        <title>Genome of Strain BIT-d1.</title>
        <authorList>
            <person name="Yang Y."/>
        </authorList>
    </citation>
    <scope>NUCLEOTIDE SEQUENCE [LARGE SCALE GENOMIC DNA]</scope>
    <source>
        <strain evidence="12 13">BIT-d1</strain>
    </source>
</reference>
<dbReference type="GO" id="GO:0008483">
    <property type="term" value="F:transaminase activity"/>
    <property type="evidence" value="ECO:0007669"/>
    <property type="project" value="UniProtKB-KW"/>
</dbReference>
<dbReference type="PROSITE" id="PS00595">
    <property type="entry name" value="AA_TRANSFER_CLASS_5"/>
    <property type="match status" value="1"/>
</dbReference>
<evidence type="ECO:0000313" key="12">
    <source>
        <dbReference type="EMBL" id="MTG97843.1"/>
    </source>
</evidence>
<keyword evidence="12" id="KW-0032">Aminotransferase</keyword>
<dbReference type="Gene3D" id="1.10.260.50">
    <property type="match status" value="1"/>
</dbReference>
<dbReference type="GO" id="GO:0031071">
    <property type="term" value="F:cysteine desulfurase activity"/>
    <property type="evidence" value="ECO:0007669"/>
    <property type="project" value="UniProtKB-EC"/>
</dbReference>
<dbReference type="Pfam" id="PF00266">
    <property type="entry name" value="Aminotran_5"/>
    <property type="match status" value="1"/>
</dbReference>
<dbReference type="PANTHER" id="PTHR11601:SF34">
    <property type="entry name" value="CYSTEINE DESULFURASE"/>
    <property type="match status" value="1"/>
</dbReference>
<feature type="domain" description="Aminotransferase class V" evidence="11">
    <location>
        <begin position="4"/>
        <end position="368"/>
    </location>
</feature>
<dbReference type="Gene3D" id="3.40.640.10">
    <property type="entry name" value="Type I PLP-dependent aspartate aminotransferase-like (Major domain)"/>
    <property type="match status" value="1"/>
</dbReference>
<keyword evidence="4 12" id="KW-0808">Transferase</keyword>
<evidence type="ECO:0000256" key="5">
    <source>
        <dbReference type="ARBA" id="ARBA00022723"/>
    </source>
</evidence>
<evidence type="ECO:0000256" key="4">
    <source>
        <dbReference type="ARBA" id="ARBA00022679"/>
    </source>
</evidence>
<evidence type="ECO:0000259" key="11">
    <source>
        <dbReference type="Pfam" id="PF00266"/>
    </source>
</evidence>
<sequence>MKQVYLDNAATTSVRPEVIEEMVKVLRNDYGNPSSTYAIGRHAKSLIENARKVIAKQFNATSSEIIFTSCGTEANNWILRSCVRDLGVKRVITTKLEHHAVLNTVKQLSAEYGVEVVFLNILPTSEIDYNQLEDLLKDESQPTLVTLMHVNNEVGTELDLKRVSALCVEHKALFHCDTVQSIGKTRINLEELPIDFIVASAHKFHGPKGIGFAFIRKKNVLKPVIFGGEQEKGMRAGTEGVHQVVGMAKALEMAYELLDEERKHISEIKEYCKKRLSEVYPDVKFNGNNVGFYNILNVLLPLSQEKAAMMLFQLDMKGIAVSRGSACQSGSQKPSHVLSQFLCEEDLKRPSLRLSFSHENTKEEIDTLIEVLQVI</sequence>
<evidence type="ECO:0000256" key="8">
    <source>
        <dbReference type="ARBA" id="ARBA00023014"/>
    </source>
</evidence>
<proteinExistence type="inferred from homology"/>
<evidence type="ECO:0000256" key="7">
    <source>
        <dbReference type="ARBA" id="ARBA00023004"/>
    </source>
</evidence>